<name>A0AAU6W203_9VIRU</name>
<dbReference type="EMBL" id="PP179325">
    <property type="protein sequence ID" value="XAI70545.1"/>
    <property type="molecule type" value="Genomic_DNA"/>
</dbReference>
<organism evidence="1">
    <name type="scientific">Pseudomonas phage Touem01</name>
    <dbReference type="NCBI Taxonomy" id="3138548"/>
    <lineage>
        <taxon>Viruses</taxon>
    </lineage>
</organism>
<evidence type="ECO:0000313" key="1">
    <source>
        <dbReference type="EMBL" id="XAI70545.1"/>
    </source>
</evidence>
<accession>A0AAU6W203</accession>
<protein>
    <submittedName>
        <fullName evidence="1">Uncharacterized protein</fullName>
    </submittedName>
</protein>
<sequence>MSEDTDFNARMTAARTLYEGTHGMTMAELAEASSLPLRSLKIQSRDEAWTKDRSTKHGGQTEDAVQALAFLQGAAAIEAANPLLITAEEAREVEAIADPLPAEREALLTRHKSEWSTPRGMAAEAVKLRESNPAKAFERAKMAKITAESLTLIQAGERRAHGIDKPDGTHTVVLERGKSI</sequence>
<reference evidence="1" key="1">
    <citation type="journal article" date="2024" name="J. Gen. Virol.">
        <title>Novel phages of Pseudomonas syringae unveil numerous potential auxiliary metabolic genes.</title>
        <authorList>
            <person name="Feltin C."/>
            <person name="Garneau J.R."/>
            <person name="Morris C.E."/>
            <person name="Berard A."/>
            <person name="Torres-Barcelo C."/>
        </authorList>
    </citation>
    <scope>NUCLEOTIDE SEQUENCE</scope>
</reference>
<gene>
    <name evidence="1" type="ORF">Touem01_00016</name>
</gene>
<proteinExistence type="predicted"/>